<feature type="region of interest" description="Disordered" evidence="1">
    <location>
        <begin position="290"/>
        <end position="311"/>
    </location>
</feature>
<sequence length="344" mass="36562">MCLHKFVLAEKAIIITTLALLSVGFVSLTSSPSHACSPPQSGWSLTSEGAHVSQPIPTDGVVSARAYFWEVSATDNLPSFDVVDSGGNAVEGTVTALVLSPSQNDQPPGQSGEAILIWKPDAQLAPETSYTVTIQATHPYDEDLRTIDETATFETTSGPMPPLEPVSLSAGIKVTEVTGDVECCKVETSCDSCGICSSETCWPLSYDYLPTVSATVSLPDDQNGALVYYEVLANGERTRLEDSLRQGDVIDSTFEADADGPFCVEVVTIRLVDGTSASSGKECFERSDLPDFQRRSPSASRPAQCLEEADGGCSTSGTTARPFPWALLLVVVAGVRLARRQGIR</sequence>
<protein>
    <submittedName>
        <fullName evidence="2">Uncharacterized protein</fullName>
    </submittedName>
</protein>
<dbReference type="RefSeq" id="WP_141197187.1">
    <property type="nucleotide sequence ID" value="NZ_CP041186.1"/>
</dbReference>
<dbReference type="EMBL" id="CP041186">
    <property type="protein sequence ID" value="QDG50695.1"/>
    <property type="molecule type" value="Genomic_DNA"/>
</dbReference>
<evidence type="ECO:0000313" key="3">
    <source>
        <dbReference type="Proteomes" id="UP000315995"/>
    </source>
</evidence>
<accession>A0A5B8Y773</accession>
<evidence type="ECO:0000313" key="2">
    <source>
        <dbReference type="EMBL" id="QDG50695.1"/>
    </source>
</evidence>
<dbReference type="AlphaFoldDB" id="A0A4Y6PSD5"/>
<organism evidence="2 3">
    <name type="scientific">Persicimonas caeni</name>
    <dbReference type="NCBI Taxonomy" id="2292766"/>
    <lineage>
        <taxon>Bacteria</taxon>
        <taxon>Deltaproteobacteria</taxon>
        <taxon>Bradymonadales</taxon>
        <taxon>Bradymonadaceae</taxon>
        <taxon>Persicimonas</taxon>
    </lineage>
</organism>
<proteinExistence type="predicted"/>
<evidence type="ECO:0000256" key="1">
    <source>
        <dbReference type="SAM" id="MobiDB-lite"/>
    </source>
</evidence>
<dbReference type="Proteomes" id="UP000315995">
    <property type="component" value="Chromosome"/>
</dbReference>
<accession>A0A4Y6PSD5</accession>
<keyword evidence="3" id="KW-1185">Reference proteome</keyword>
<name>A0A4Y6PSD5_PERCE</name>
<reference evidence="2 3" key="1">
    <citation type="submission" date="2019-06" db="EMBL/GenBank/DDBJ databases">
        <title>Persicimonas caeni gen. nov., sp. nov., a predatory bacterium isolated from solar saltern.</title>
        <authorList>
            <person name="Wang S."/>
        </authorList>
    </citation>
    <scope>NUCLEOTIDE SEQUENCE [LARGE SCALE GENOMIC DNA]</scope>
    <source>
        <strain evidence="2 3">YN101</strain>
    </source>
</reference>
<gene>
    <name evidence="2" type="ORF">FIV42_08115</name>
</gene>